<name>A0A561B3Q6_9ACTN</name>
<protein>
    <submittedName>
        <fullName evidence="2">Uncharacterized protein</fullName>
    </submittedName>
</protein>
<dbReference type="AlphaFoldDB" id="A0A561B3Q6"/>
<evidence type="ECO:0000313" key="3">
    <source>
        <dbReference type="Proteomes" id="UP000318380"/>
    </source>
</evidence>
<accession>A0A561B3Q6</accession>
<gene>
    <name evidence="2" type="ORF">FB561_7370</name>
</gene>
<feature type="region of interest" description="Disordered" evidence="1">
    <location>
        <begin position="265"/>
        <end position="290"/>
    </location>
</feature>
<reference evidence="2 3" key="1">
    <citation type="submission" date="2019-06" db="EMBL/GenBank/DDBJ databases">
        <title>Sequencing the genomes of 1000 actinobacteria strains.</title>
        <authorList>
            <person name="Klenk H.-P."/>
        </authorList>
    </citation>
    <scope>NUCLEOTIDE SEQUENCE [LARGE SCALE GENOMIC DNA]</scope>
    <source>
        <strain evidence="2 3">DSM 24683</strain>
    </source>
</reference>
<sequence length="290" mass="31761">MPGTGFEPVCLAAARFKFDQAVSGGVHQVPFQARWLSERTARIDPNGLELQPRLQPPTSSMPWAGVWLLPAAGEARFACDQAILPLPVVATWCVPVTARSPRWSPRRTPRTTRCGWFMAVVACGRLPNLSHRRRRSGGLPALRLSMLTEARARVHTGGRAGPRYEYGLDQSVTGRGYPPPSVDTYVPTVFEHLFYTASHGHEPPLLSGATSQPRNSALLGLADGHRAGIIARSDTGVVAVQLRYLDSPSRLRSRSPLRTLDRRLVHRRSPTAHRELAYGGDPERGSSSQA</sequence>
<dbReference type="EMBL" id="VIVK01000003">
    <property type="protein sequence ID" value="TWD73477.1"/>
    <property type="molecule type" value="Genomic_DNA"/>
</dbReference>
<dbReference type="Proteomes" id="UP000318380">
    <property type="component" value="Unassembled WGS sequence"/>
</dbReference>
<evidence type="ECO:0000313" key="2">
    <source>
        <dbReference type="EMBL" id="TWD73477.1"/>
    </source>
</evidence>
<organism evidence="2 3">
    <name type="scientific">Kribbella amoyensis</name>
    <dbReference type="NCBI Taxonomy" id="996641"/>
    <lineage>
        <taxon>Bacteria</taxon>
        <taxon>Bacillati</taxon>
        <taxon>Actinomycetota</taxon>
        <taxon>Actinomycetes</taxon>
        <taxon>Propionibacteriales</taxon>
        <taxon>Kribbellaceae</taxon>
        <taxon>Kribbella</taxon>
    </lineage>
</organism>
<keyword evidence="3" id="KW-1185">Reference proteome</keyword>
<comment type="caution">
    <text evidence="2">The sequence shown here is derived from an EMBL/GenBank/DDBJ whole genome shotgun (WGS) entry which is preliminary data.</text>
</comment>
<proteinExistence type="predicted"/>
<feature type="compositionally biased region" description="Basic and acidic residues" evidence="1">
    <location>
        <begin position="272"/>
        <end position="284"/>
    </location>
</feature>
<evidence type="ECO:0000256" key="1">
    <source>
        <dbReference type="SAM" id="MobiDB-lite"/>
    </source>
</evidence>